<sequence length="109" mass="13098">MTRYRDRGNLKWIPFLMPEHVQLLKAYYLEKHRIDFPVIDEQLQYPWQFLLEEALIEGNELEITYYSERGYVTTSGFIEHIHREHAYVVLRGASRIQIPFMGIVRIENG</sequence>
<protein>
    <recommendedName>
        <fullName evidence="3">YolD-like protein</fullName>
    </recommendedName>
</protein>
<evidence type="ECO:0000313" key="2">
    <source>
        <dbReference type="Proteomes" id="UP000078447"/>
    </source>
</evidence>
<gene>
    <name evidence="1" type="ORF">A3783_13350</name>
</gene>
<dbReference type="Pfam" id="PF08863">
    <property type="entry name" value="YolD"/>
    <property type="match status" value="1"/>
</dbReference>
<dbReference type="EMBL" id="LVVL01000016">
    <property type="protein sequence ID" value="OAN10806.1"/>
    <property type="molecule type" value="Genomic_DNA"/>
</dbReference>
<dbReference type="InterPro" id="IPR014962">
    <property type="entry name" value="YolD"/>
</dbReference>
<dbReference type="Proteomes" id="UP000078447">
    <property type="component" value="Unassembled WGS sequence"/>
</dbReference>
<evidence type="ECO:0000313" key="1">
    <source>
        <dbReference type="EMBL" id="OAN10806.1"/>
    </source>
</evidence>
<evidence type="ECO:0008006" key="3">
    <source>
        <dbReference type="Google" id="ProtNLM"/>
    </source>
</evidence>
<reference evidence="1 2" key="1">
    <citation type="submission" date="2016-03" db="EMBL/GenBank/DDBJ databases">
        <authorList>
            <person name="Cho S.-Y."/>
            <person name="Lim S."/>
            <person name="Kim H."/>
            <person name="Soh E.H."/>
            <person name="Moon J.S."/>
        </authorList>
    </citation>
    <scope>NUCLEOTIDE SEQUENCE [LARGE SCALE GENOMIC DNA]</scope>
    <source>
        <strain evidence="1 2">KCTC 3810</strain>
    </source>
</reference>
<keyword evidence="2" id="KW-1185">Reference proteome</keyword>
<accession>A0ABX2V695</accession>
<proteinExistence type="predicted"/>
<organism evidence="1 2">
    <name type="scientific">Exiguobacterium undae</name>
    <dbReference type="NCBI Taxonomy" id="169177"/>
    <lineage>
        <taxon>Bacteria</taxon>
        <taxon>Bacillati</taxon>
        <taxon>Bacillota</taxon>
        <taxon>Bacilli</taxon>
        <taxon>Bacillales</taxon>
        <taxon>Bacillales Family XII. Incertae Sedis</taxon>
        <taxon>Exiguobacterium</taxon>
    </lineage>
</organism>
<name>A0ABX2V695_9BACL</name>
<dbReference type="RefSeq" id="WP_028107012.1">
    <property type="nucleotide sequence ID" value="NZ_LVVL01000016.1"/>
</dbReference>
<comment type="caution">
    <text evidence="1">The sequence shown here is derived from an EMBL/GenBank/DDBJ whole genome shotgun (WGS) entry which is preliminary data.</text>
</comment>